<gene>
    <name evidence="3" type="ORF">MIMGU_mgv1a010250mg</name>
</gene>
<organism evidence="3 4">
    <name type="scientific">Erythranthe guttata</name>
    <name type="common">Yellow monkey flower</name>
    <name type="synonym">Mimulus guttatus</name>
    <dbReference type="NCBI Taxonomy" id="4155"/>
    <lineage>
        <taxon>Eukaryota</taxon>
        <taxon>Viridiplantae</taxon>
        <taxon>Streptophyta</taxon>
        <taxon>Embryophyta</taxon>
        <taxon>Tracheophyta</taxon>
        <taxon>Spermatophyta</taxon>
        <taxon>Magnoliopsida</taxon>
        <taxon>eudicotyledons</taxon>
        <taxon>Gunneridae</taxon>
        <taxon>Pentapetalae</taxon>
        <taxon>asterids</taxon>
        <taxon>lamiids</taxon>
        <taxon>Lamiales</taxon>
        <taxon>Phrymaceae</taxon>
        <taxon>Erythranthe</taxon>
    </lineage>
</organism>
<dbReference type="KEGG" id="egt:105963866"/>
<dbReference type="PhylomeDB" id="A0A022QX65"/>
<feature type="compositionally biased region" description="Polar residues" evidence="2">
    <location>
        <begin position="111"/>
        <end position="130"/>
    </location>
</feature>
<dbReference type="OrthoDB" id="670909at2759"/>
<dbReference type="InterPro" id="IPR043424">
    <property type="entry name" value="BLT-like"/>
</dbReference>
<dbReference type="STRING" id="4155.A0A022QX65"/>
<feature type="region of interest" description="Disordered" evidence="2">
    <location>
        <begin position="159"/>
        <end position="183"/>
    </location>
</feature>
<feature type="region of interest" description="Disordered" evidence="2">
    <location>
        <begin position="89"/>
        <end position="144"/>
    </location>
</feature>
<dbReference type="PANTHER" id="PTHR31071:SF9">
    <property type="entry name" value="INTRACELLULAR PROTEIN TRANSPORT PROTEIN USO1-RELATED"/>
    <property type="match status" value="1"/>
</dbReference>
<feature type="region of interest" description="Disordered" evidence="2">
    <location>
        <begin position="1"/>
        <end position="43"/>
    </location>
</feature>
<dbReference type="AlphaFoldDB" id="A0A022QX65"/>
<feature type="compositionally biased region" description="Polar residues" evidence="2">
    <location>
        <begin position="165"/>
        <end position="183"/>
    </location>
</feature>
<evidence type="ECO:0000256" key="2">
    <source>
        <dbReference type="SAM" id="MobiDB-lite"/>
    </source>
</evidence>
<feature type="coiled-coil region" evidence="1">
    <location>
        <begin position="210"/>
        <end position="258"/>
    </location>
</feature>
<dbReference type="EMBL" id="KI630880">
    <property type="protein sequence ID" value="EYU32194.1"/>
    <property type="molecule type" value="Genomic_DNA"/>
</dbReference>
<reference evidence="3 4" key="1">
    <citation type="journal article" date="2013" name="Proc. Natl. Acad. Sci. U.S.A.">
        <title>Fine-scale variation in meiotic recombination in Mimulus inferred from population shotgun sequencing.</title>
        <authorList>
            <person name="Hellsten U."/>
            <person name="Wright K.M."/>
            <person name="Jenkins J."/>
            <person name="Shu S."/>
            <person name="Yuan Y."/>
            <person name="Wessler S.R."/>
            <person name="Schmutz J."/>
            <person name="Willis J.H."/>
            <person name="Rokhsar D.S."/>
        </authorList>
    </citation>
    <scope>NUCLEOTIDE SEQUENCE [LARGE SCALE GENOMIC DNA]</scope>
    <source>
        <strain evidence="4">cv. DUN x IM62</strain>
    </source>
</reference>
<feature type="compositionally biased region" description="Basic and acidic residues" evidence="2">
    <location>
        <begin position="1"/>
        <end position="15"/>
    </location>
</feature>
<sequence>MNSGEEEKVNEKRGELLLMGDKLKRVGGKSKREGNSTPSPTWKLGLIQFDGKTLIQDLNFSTKSNNNLSARKLGANLWEMQPLRRSNMADNFPSFSHHHHKDDEEDEEHSPLNQLKNGVNSRKQNSPSLTRHNRRVEKVAQAQQPLSTASYCSSMEVAPHRPAISPNSSLPSTSKFGESSHSLKTSTELLKVLNRIWSLEEKHALDMSLVKTLRNELDQSHARIQELLQDKETELNKIDTLTKQVSEYKSELKLKRNSEKRHKKLTTELLEIKSLFSNALTELEQERKARTLIEDLCDEFAKGIREYEQELRLTKHKF</sequence>
<dbReference type="eggNOG" id="ENOG502QSIG">
    <property type="taxonomic scope" value="Eukaryota"/>
</dbReference>
<dbReference type="Proteomes" id="UP000030748">
    <property type="component" value="Unassembled WGS sequence"/>
</dbReference>
<proteinExistence type="predicted"/>
<keyword evidence="4" id="KW-1185">Reference proteome</keyword>
<evidence type="ECO:0000256" key="1">
    <source>
        <dbReference type="SAM" id="Coils"/>
    </source>
</evidence>
<evidence type="ECO:0000313" key="4">
    <source>
        <dbReference type="Proteomes" id="UP000030748"/>
    </source>
</evidence>
<evidence type="ECO:0000313" key="3">
    <source>
        <dbReference type="EMBL" id="EYU32194.1"/>
    </source>
</evidence>
<name>A0A022QX65_ERYGU</name>
<accession>A0A022QX65</accession>
<keyword evidence="1" id="KW-0175">Coiled coil</keyword>
<protein>
    <submittedName>
        <fullName evidence="3">Uncharacterized protein</fullName>
    </submittedName>
</protein>
<dbReference type="PANTHER" id="PTHR31071">
    <property type="entry name" value="GB|AAF24581.1"/>
    <property type="match status" value="1"/>
</dbReference>
<dbReference type="OMA" id="YMGNCSK"/>